<evidence type="ECO:0000256" key="3">
    <source>
        <dbReference type="ARBA" id="ARBA00022833"/>
    </source>
</evidence>
<dbReference type="Proteomes" id="UP001159659">
    <property type="component" value="Unassembled WGS sequence"/>
</dbReference>
<feature type="domain" description="RING-type" evidence="6">
    <location>
        <begin position="242"/>
        <end position="280"/>
    </location>
</feature>
<sequence length="293" mass="32608">MRRPDVVMAPLSHSSSVVQVSSAAPSSTRGRVRSSTGSLVSPSTSSSGWTLPPLNQLMTLPSSFLASHFGTSMDTIYPIRNNNERIISANRNRDTNLPINGSTLDNLLHDDEDDDEWDASDHFVLPRLVYHNAVVDDTSESTHQQEEIDLTVSSSEDEGGDTNAVGDSDDVIEIIEPLQTSDTIESTLFHRKRRRPRVVASENDVLGLKRQRSMDMVRSIESTNVGMRNNEMLQKFKSELKCTICLDVLEGITSTICGHIFCAECIRLAIRANGKCPLCQRRLHLKDIHPLFF</sequence>
<keyword evidence="1" id="KW-0479">Metal-binding</keyword>
<proteinExistence type="predicted"/>
<reference evidence="8" key="2">
    <citation type="submission" date="2022-12" db="EMBL/GenBank/DDBJ databases">
        <authorList>
            <person name="Webb A."/>
        </authorList>
    </citation>
    <scope>NUCLEOTIDE SEQUENCE</scope>
    <source>
        <strain evidence="8">Pf2</strain>
    </source>
</reference>
<dbReference type="GO" id="GO:0032183">
    <property type="term" value="F:SUMO binding"/>
    <property type="evidence" value="ECO:0007669"/>
    <property type="project" value="TreeGrafter"/>
</dbReference>
<protein>
    <recommendedName>
        <fullName evidence="6">RING-type domain-containing protein</fullName>
    </recommendedName>
</protein>
<dbReference type="PANTHER" id="PTHR47094">
    <property type="entry name" value="ELFLESS, ISOFORM B"/>
    <property type="match status" value="1"/>
</dbReference>
<dbReference type="PROSITE" id="PS00518">
    <property type="entry name" value="ZF_RING_1"/>
    <property type="match status" value="1"/>
</dbReference>
<dbReference type="GO" id="GO:0008270">
    <property type="term" value="F:zinc ion binding"/>
    <property type="evidence" value="ECO:0007669"/>
    <property type="project" value="UniProtKB-KW"/>
</dbReference>
<dbReference type="EMBL" id="CAKLBC010000473">
    <property type="protein sequence ID" value="CAH0486539.1"/>
    <property type="molecule type" value="Genomic_DNA"/>
</dbReference>
<dbReference type="InterPro" id="IPR013083">
    <property type="entry name" value="Znf_RING/FYVE/PHD"/>
</dbReference>
<dbReference type="PROSITE" id="PS50089">
    <property type="entry name" value="ZF_RING_2"/>
    <property type="match status" value="1"/>
</dbReference>
<organism evidence="8 10">
    <name type="scientific">Peronospora farinosa</name>
    <dbReference type="NCBI Taxonomy" id="134698"/>
    <lineage>
        <taxon>Eukaryota</taxon>
        <taxon>Sar</taxon>
        <taxon>Stramenopiles</taxon>
        <taxon>Oomycota</taxon>
        <taxon>Peronosporomycetes</taxon>
        <taxon>Peronosporales</taxon>
        <taxon>Peronosporaceae</taxon>
        <taxon>Peronospora</taxon>
    </lineage>
</organism>
<dbReference type="InterPro" id="IPR001841">
    <property type="entry name" value="Znf_RING"/>
</dbReference>
<evidence type="ECO:0000313" key="10">
    <source>
        <dbReference type="Proteomes" id="UP001159659"/>
    </source>
</evidence>
<dbReference type="GO" id="GO:0061630">
    <property type="term" value="F:ubiquitin protein ligase activity"/>
    <property type="evidence" value="ECO:0007669"/>
    <property type="project" value="InterPro"/>
</dbReference>
<accession>A0AAV0ULI2</accession>
<dbReference type="Proteomes" id="UP001157938">
    <property type="component" value="Unassembled WGS sequence"/>
</dbReference>
<dbReference type="AlphaFoldDB" id="A0AAV0ULI2"/>
<reference evidence="7 9" key="1">
    <citation type="submission" date="2021-11" db="EMBL/GenBank/DDBJ databases">
        <authorList>
            <person name="Islam A."/>
            <person name="Islam S."/>
            <person name="Flora M.S."/>
            <person name="Rahman M."/>
            <person name="Ziaur R.M."/>
            <person name="Epstein J.H."/>
            <person name="Hassan M."/>
            <person name="Klassen M."/>
            <person name="Woodard K."/>
            <person name="Webb A."/>
            <person name="Webby R.J."/>
            <person name="El Zowalaty M.E."/>
        </authorList>
    </citation>
    <scope>NUCLEOTIDE SEQUENCE [LARGE SCALE GENOMIC DNA]</scope>
    <source>
        <strain evidence="7">Pf1</strain>
    </source>
</reference>
<keyword evidence="2 4" id="KW-0863">Zinc-finger</keyword>
<dbReference type="SMART" id="SM00184">
    <property type="entry name" value="RING"/>
    <property type="match status" value="1"/>
</dbReference>
<evidence type="ECO:0000313" key="7">
    <source>
        <dbReference type="EMBL" id="CAH0486539.1"/>
    </source>
</evidence>
<dbReference type="Gene3D" id="3.30.40.10">
    <property type="entry name" value="Zinc/RING finger domain, C3HC4 (zinc finger)"/>
    <property type="match status" value="1"/>
</dbReference>
<dbReference type="GO" id="GO:0006511">
    <property type="term" value="P:ubiquitin-dependent protein catabolic process"/>
    <property type="evidence" value="ECO:0007669"/>
    <property type="project" value="TreeGrafter"/>
</dbReference>
<feature type="region of interest" description="Disordered" evidence="5">
    <location>
        <begin position="19"/>
        <end position="52"/>
    </location>
</feature>
<dbReference type="GO" id="GO:0140082">
    <property type="term" value="F:SUMO-ubiquitin ligase activity"/>
    <property type="evidence" value="ECO:0007669"/>
    <property type="project" value="TreeGrafter"/>
</dbReference>
<evidence type="ECO:0000313" key="9">
    <source>
        <dbReference type="Proteomes" id="UP001157938"/>
    </source>
</evidence>
<evidence type="ECO:0000256" key="1">
    <source>
        <dbReference type="ARBA" id="ARBA00022723"/>
    </source>
</evidence>
<name>A0AAV0ULI2_9STRA</name>
<evidence type="ECO:0000256" key="2">
    <source>
        <dbReference type="ARBA" id="ARBA00022771"/>
    </source>
</evidence>
<feature type="region of interest" description="Disordered" evidence="5">
    <location>
        <begin position="138"/>
        <end position="167"/>
    </location>
</feature>
<dbReference type="SUPFAM" id="SSF57850">
    <property type="entry name" value="RING/U-box"/>
    <property type="match status" value="1"/>
</dbReference>
<gene>
    <name evidence="7" type="ORF">PFR001_LOCUS2160</name>
    <name evidence="8" type="ORF">PFR002_LOCUS8447</name>
</gene>
<dbReference type="InterPro" id="IPR017907">
    <property type="entry name" value="Znf_RING_CS"/>
</dbReference>
<dbReference type="InterPro" id="IPR049627">
    <property type="entry name" value="SLX8"/>
</dbReference>
<dbReference type="Pfam" id="PF13923">
    <property type="entry name" value="zf-C3HC4_2"/>
    <property type="match status" value="1"/>
</dbReference>
<dbReference type="GO" id="GO:0033768">
    <property type="term" value="C:SUMO-targeted ubiquitin ligase complex"/>
    <property type="evidence" value="ECO:0007669"/>
    <property type="project" value="TreeGrafter"/>
</dbReference>
<evidence type="ECO:0000259" key="6">
    <source>
        <dbReference type="PROSITE" id="PS50089"/>
    </source>
</evidence>
<evidence type="ECO:0000256" key="5">
    <source>
        <dbReference type="SAM" id="MobiDB-lite"/>
    </source>
</evidence>
<evidence type="ECO:0000256" key="4">
    <source>
        <dbReference type="PROSITE-ProRule" id="PRU00175"/>
    </source>
</evidence>
<comment type="caution">
    <text evidence="8">The sequence shown here is derived from an EMBL/GenBank/DDBJ whole genome shotgun (WGS) entry which is preliminary data.</text>
</comment>
<evidence type="ECO:0000313" key="8">
    <source>
        <dbReference type="EMBL" id="CAI5737705.1"/>
    </source>
</evidence>
<dbReference type="PANTHER" id="PTHR47094:SF1">
    <property type="entry name" value="RING-TYPE E3 UBIQUITIN TRANSFERASE"/>
    <property type="match status" value="1"/>
</dbReference>
<dbReference type="EMBL" id="CANTFK010000984">
    <property type="protein sequence ID" value="CAI5737705.1"/>
    <property type="molecule type" value="Genomic_DNA"/>
</dbReference>
<keyword evidence="9" id="KW-1185">Reference proteome</keyword>
<keyword evidence="3" id="KW-0862">Zinc</keyword>